<protein>
    <submittedName>
        <fullName evidence="1 3">Uncharacterized protein</fullName>
    </submittedName>
</protein>
<evidence type="ECO:0000313" key="3">
    <source>
        <dbReference type="WBParaSite" id="GPUH_0000052201-mRNA-1"/>
    </source>
</evidence>
<evidence type="ECO:0000313" key="1">
    <source>
        <dbReference type="EMBL" id="VDK28241.1"/>
    </source>
</evidence>
<dbReference type="AlphaFoldDB" id="A0A183CVN1"/>
<dbReference type="EMBL" id="UYRT01000477">
    <property type="protein sequence ID" value="VDK28241.1"/>
    <property type="molecule type" value="Genomic_DNA"/>
</dbReference>
<dbReference type="WBParaSite" id="GPUH_0000052201-mRNA-1">
    <property type="protein sequence ID" value="GPUH_0000052201-mRNA-1"/>
    <property type="gene ID" value="GPUH_0000052201"/>
</dbReference>
<accession>A0A183CVN1</accession>
<gene>
    <name evidence="1" type="ORF">GPUH_LOCUS522</name>
</gene>
<keyword evidence="2" id="KW-1185">Reference proteome</keyword>
<reference evidence="1 2" key="2">
    <citation type="submission" date="2018-11" db="EMBL/GenBank/DDBJ databases">
        <authorList>
            <consortium name="Pathogen Informatics"/>
        </authorList>
    </citation>
    <scope>NUCLEOTIDE SEQUENCE [LARGE SCALE GENOMIC DNA]</scope>
</reference>
<evidence type="ECO:0000313" key="2">
    <source>
        <dbReference type="Proteomes" id="UP000271098"/>
    </source>
</evidence>
<name>A0A183CVN1_9BILA</name>
<organism evidence="3">
    <name type="scientific">Gongylonema pulchrum</name>
    <dbReference type="NCBI Taxonomy" id="637853"/>
    <lineage>
        <taxon>Eukaryota</taxon>
        <taxon>Metazoa</taxon>
        <taxon>Ecdysozoa</taxon>
        <taxon>Nematoda</taxon>
        <taxon>Chromadorea</taxon>
        <taxon>Rhabditida</taxon>
        <taxon>Spirurina</taxon>
        <taxon>Spiruromorpha</taxon>
        <taxon>Spiruroidea</taxon>
        <taxon>Gongylonematidae</taxon>
        <taxon>Gongylonema</taxon>
    </lineage>
</organism>
<reference evidence="3" key="1">
    <citation type="submission" date="2016-06" db="UniProtKB">
        <authorList>
            <consortium name="WormBaseParasite"/>
        </authorList>
    </citation>
    <scope>IDENTIFICATION</scope>
</reference>
<dbReference type="Proteomes" id="UP000271098">
    <property type="component" value="Unassembled WGS sequence"/>
</dbReference>
<proteinExistence type="predicted"/>
<sequence>MDALDGSLRENIDDECEISFWIEAVVCLHGGRMDETAGVKGGTIGQPWIAAGKGQSATNWSSRRDM</sequence>